<keyword evidence="4" id="KW-1185">Reference proteome</keyword>
<evidence type="ECO:0000256" key="1">
    <source>
        <dbReference type="SAM" id="MobiDB-lite"/>
    </source>
</evidence>
<keyword evidence="2" id="KW-0732">Signal</keyword>
<feature type="chain" id="PRO_5046359292" evidence="2">
    <location>
        <begin position="19"/>
        <end position="188"/>
    </location>
</feature>
<evidence type="ECO:0000313" key="3">
    <source>
        <dbReference type="EMBL" id="MFC3834423.1"/>
    </source>
</evidence>
<accession>A0ABV7ZBG6</accession>
<evidence type="ECO:0000256" key="2">
    <source>
        <dbReference type="SAM" id="SignalP"/>
    </source>
</evidence>
<dbReference type="EMBL" id="JBHRZG010000024">
    <property type="protein sequence ID" value="MFC3834423.1"/>
    <property type="molecule type" value="Genomic_DNA"/>
</dbReference>
<feature type="compositionally biased region" description="Gly residues" evidence="1">
    <location>
        <begin position="138"/>
        <end position="152"/>
    </location>
</feature>
<feature type="compositionally biased region" description="Low complexity" evidence="1">
    <location>
        <begin position="153"/>
        <end position="165"/>
    </location>
</feature>
<protein>
    <submittedName>
        <fullName evidence="3">Uncharacterized protein</fullName>
    </submittedName>
</protein>
<gene>
    <name evidence="3" type="ORF">ACFOSB_16335</name>
</gene>
<feature type="region of interest" description="Disordered" evidence="1">
    <location>
        <begin position="121"/>
        <end position="173"/>
    </location>
</feature>
<evidence type="ECO:0000313" key="4">
    <source>
        <dbReference type="Proteomes" id="UP001595803"/>
    </source>
</evidence>
<reference evidence="4" key="1">
    <citation type="journal article" date="2019" name="Int. J. Syst. Evol. Microbiol.">
        <title>The Global Catalogue of Microorganisms (GCM) 10K type strain sequencing project: providing services to taxonomists for standard genome sequencing and annotation.</title>
        <authorList>
            <consortium name="The Broad Institute Genomics Platform"/>
            <consortium name="The Broad Institute Genome Sequencing Center for Infectious Disease"/>
            <person name="Wu L."/>
            <person name="Ma J."/>
        </authorList>
    </citation>
    <scope>NUCLEOTIDE SEQUENCE [LARGE SCALE GENOMIC DNA]</scope>
    <source>
        <strain evidence="4">CCTCC AB 2017081</strain>
    </source>
</reference>
<proteinExistence type="predicted"/>
<sequence>MKHVIIVTALALGTLATAQTTPRQMTPEMQARMRQMQPVIDLAQTVRLLPELEKTPATAMSKAQAQKLLPILQAIQKATTVQPNDAKKYLTQIEDSIMTEKQLTAMDSIQLKAEQERAARRAQAQAGGGTPGVRIPGVPGGGFGGGRPGGAQGANAQGAAARPGQFNPFKQGRQADALKAYIATLQKK</sequence>
<comment type="caution">
    <text evidence="3">The sequence shown here is derived from an EMBL/GenBank/DDBJ whole genome shotgun (WGS) entry which is preliminary data.</text>
</comment>
<organism evidence="3 4">
    <name type="scientific">Deinococcus rufus</name>
    <dbReference type="NCBI Taxonomy" id="2136097"/>
    <lineage>
        <taxon>Bacteria</taxon>
        <taxon>Thermotogati</taxon>
        <taxon>Deinococcota</taxon>
        <taxon>Deinococci</taxon>
        <taxon>Deinococcales</taxon>
        <taxon>Deinococcaceae</taxon>
        <taxon>Deinococcus</taxon>
    </lineage>
</organism>
<dbReference type="Proteomes" id="UP001595803">
    <property type="component" value="Unassembled WGS sequence"/>
</dbReference>
<dbReference type="RefSeq" id="WP_380103026.1">
    <property type="nucleotide sequence ID" value="NZ_JBHRZG010000024.1"/>
</dbReference>
<name>A0ABV7ZBG6_9DEIO</name>
<feature type="signal peptide" evidence="2">
    <location>
        <begin position="1"/>
        <end position="18"/>
    </location>
</feature>